<gene>
    <name evidence="1" type="ORF">JJB79_04670</name>
</gene>
<dbReference type="InterPro" id="IPR009883">
    <property type="entry name" value="YgfX"/>
</dbReference>
<reference evidence="1 2" key="1">
    <citation type="submission" date="2021-01" db="EMBL/GenBank/DDBJ databases">
        <title>Complete genome sequence of Pantoea eucrina OB49, a heavy metal tolerant bacterium with PGPR potential isolated from wheat in Algeria.</title>
        <authorList>
            <person name="Lekired A."/>
            <person name="Ouzari I.H."/>
        </authorList>
    </citation>
    <scope>NUCLEOTIDE SEQUENCE [LARGE SCALE GENOMIC DNA]</scope>
    <source>
        <strain evidence="1 2">OB49</strain>
    </source>
</reference>
<keyword evidence="2" id="KW-1185">Reference proteome</keyword>
<protein>
    <recommendedName>
        <fullName evidence="3">Toxin CptA</fullName>
    </recommendedName>
</protein>
<evidence type="ECO:0008006" key="3">
    <source>
        <dbReference type="Google" id="ProtNLM"/>
    </source>
</evidence>
<dbReference type="RefSeq" id="WP_039380008.1">
    <property type="nucleotide sequence ID" value="NZ_CP083448.1"/>
</dbReference>
<dbReference type="EMBL" id="JAFCXS010000002">
    <property type="protein sequence ID" value="MBM0746713.1"/>
    <property type="molecule type" value="Genomic_DNA"/>
</dbReference>
<sequence length="138" mass="16132">MNAVRWQCSLRPSRSARLANLAAGFSCVTLLLFVWPAEWHVLQALLSVAVLAESWRTERRLRQRCGELTRDVQGSWGWQGTRWYTARTAQWQPWGVLLTLQNAQGQRWRFWLMQDAMTMRSWRQLRAQDALSGAADQR</sequence>
<dbReference type="GeneID" id="84692334"/>
<comment type="caution">
    <text evidence="1">The sequence shown here is derived from an EMBL/GenBank/DDBJ whole genome shotgun (WGS) entry which is preliminary data.</text>
</comment>
<evidence type="ECO:0000313" key="1">
    <source>
        <dbReference type="EMBL" id="MBM0746713.1"/>
    </source>
</evidence>
<dbReference type="Proteomes" id="UP000809137">
    <property type="component" value="Unassembled WGS sequence"/>
</dbReference>
<name>A0ABS1Z2X8_9GAMM</name>
<dbReference type="Pfam" id="PF07254">
    <property type="entry name" value="Cpta_toxin"/>
    <property type="match status" value="1"/>
</dbReference>
<accession>A0ABS1Z2X8</accession>
<organism evidence="1 2">
    <name type="scientific">Pantoea eucrina</name>
    <dbReference type="NCBI Taxonomy" id="472693"/>
    <lineage>
        <taxon>Bacteria</taxon>
        <taxon>Pseudomonadati</taxon>
        <taxon>Pseudomonadota</taxon>
        <taxon>Gammaproteobacteria</taxon>
        <taxon>Enterobacterales</taxon>
        <taxon>Erwiniaceae</taxon>
        <taxon>Pantoea</taxon>
    </lineage>
</organism>
<evidence type="ECO:0000313" key="2">
    <source>
        <dbReference type="Proteomes" id="UP000809137"/>
    </source>
</evidence>
<proteinExistence type="predicted"/>